<dbReference type="InterPro" id="IPR036864">
    <property type="entry name" value="Zn2-C6_fun-type_DNA-bd_sf"/>
</dbReference>
<keyword evidence="6" id="KW-0539">Nucleus</keyword>
<keyword evidence="10" id="KW-1185">Reference proteome</keyword>
<dbReference type="PROSITE" id="PS50048">
    <property type="entry name" value="ZN2_CY6_FUNGAL_2"/>
    <property type="match status" value="1"/>
</dbReference>
<feature type="compositionally biased region" description="Polar residues" evidence="7">
    <location>
        <begin position="1"/>
        <end position="15"/>
    </location>
</feature>
<dbReference type="GO" id="GO:0000981">
    <property type="term" value="F:DNA-binding transcription factor activity, RNA polymerase II-specific"/>
    <property type="evidence" value="ECO:0007669"/>
    <property type="project" value="InterPro"/>
</dbReference>
<evidence type="ECO:0000256" key="3">
    <source>
        <dbReference type="ARBA" id="ARBA00023015"/>
    </source>
</evidence>
<name>A0A545WC01_9HYPO</name>
<dbReference type="GO" id="GO:0003677">
    <property type="term" value="F:DNA binding"/>
    <property type="evidence" value="ECO:0007669"/>
    <property type="project" value="UniProtKB-KW"/>
</dbReference>
<keyword evidence="4 9" id="KW-0238">DNA-binding</keyword>
<evidence type="ECO:0000256" key="2">
    <source>
        <dbReference type="ARBA" id="ARBA00022833"/>
    </source>
</evidence>
<dbReference type="EMBL" id="SPUK01000001">
    <property type="protein sequence ID" value="TQW00204.1"/>
    <property type="molecule type" value="Genomic_DNA"/>
</dbReference>
<dbReference type="Gene3D" id="4.10.240.10">
    <property type="entry name" value="Zn(2)-C6 fungal-type DNA-binding domain"/>
    <property type="match status" value="1"/>
</dbReference>
<proteinExistence type="predicted"/>
<protein>
    <submittedName>
        <fullName evidence="9">Zn(2)-C6 fungal-type DNA-binding domain-containing protein</fullName>
    </submittedName>
</protein>
<evidence type="ECO:0000256" key="4">
    <source>
        <dbReference type="ARBA" id="ARBA00023125"/>
    </source>
</evidence>
<dbReference type="CDD" id="cd00067">
    <property type="entry name" value="GAL4"/>
    <property type="match status" value="1"/>
</dbReference>
<dbReference type="OrthoDB" id="2593732at2759"/>
<comment type="caution">
    <text evidence="9">The sequence shown here is derived from an EMBL/GenBank/DDBJ whole genome shotgun (WGS) entry which is preliminary data.</text>
</comment>
<keyword evidence="3" id="KW-0805">Transcription regulation</keyword>
<feature type="region of interest" description="Disordered" evidence="7">
    <location>
        <begin position="1"/>
        <end position="28"/>
    </location>
</feature>
<evidence type="ECO:0000256" key="6">
    <source>
        <dbReference type="ARBA" id="ARBA00023242"/>
    </source>
</evidence>
<gene>
    <name evidence="9" type="ORF">IF1G_00135</name>
</gene>
<dbReference type="AlphaFoldDB" id="A0A545WC01"/>
<reference evidence="9 10" key="1">
    <citation type="journal article" date="2019" name="Appl. Microbiol. Biotechnol.">
        <title>Genome sequence of Isaria javanica and comparative genome analysis insights into family S53 peptidase evolution in fungal entomopathogens.</title>
        <authorList>
            <person name="Lin R."/>
            <person name="Zhang X."/>
            <person name="Xin B."/>
            <person name="Zou M."/>
            <person name="Gao Y."/>
            <person name="Qin F."/>
            <person name="Hu Q."/>
            <person name="Xie B."/>
            <person name="Cheng X."/>
        </authorList>
    </citation>
    <scope>NUCLEOTIDE SEQUENCE [LARGE SCALE GENOMIC DNA]</scope>
    <source>
        <strain evidence="9 10">IJ1G</strain>
    </source>
</reference>
<evidence type="ECO:0000256" key="5">
    <source>
        <dbReference type="ARBA" id="ARBA00023163"/>
    </source>
</evidence>
<keyword evidence="1" id="KW-0479">Metal-binding</keyword>
<dbReference type="PANTHER" id="PTHR36206">
    <property type="entry name" value="ASPERCRYPTIN BIOSYNTHESIS CLUSTER-SPECIFIC TRANSCRIPTION REGULATOR ATNN-RELATED"/>
    <property type="match status" value="1"/>
</dbReference>
<accession>A0A545WC01</accession>
<dbReference type="InterPro" id="IPR001138">
    <property type="entry name" value="Zn2Cys6_DnaBD"/>
</dbReference>
<evidence type="ECO:0000256" key="7">
    <source>
        <dbReference type="SAM" id="MobiDB-lite"/>
    </source>
</evidence>
<evidence type="ECO:0000313" key="9">
    <source>
        <dbReference type="EMBL" id="TQW00204.1"/>
    </source>
</evidence>
<dbReference type="Pfam" id="PF00172">
    <property type="entry name" value="Zn_clus"/>
    <property type="match status" value="1"/>
</dbReference>
<evidence type="ECO:0000256" key="1">
    <source>
        <dbReference type="ARBA" id="ARBA00022723"/>
    </source>
</evidence>
<organism evidence="9 10">
    <name type="scientific">Cordyceps javanica</name>
    <dbReference type="NCBI Taxonomy" id="43265"/>
    <lineage>
        <taxon>Eukaryota</taxon>
        <taxon>Fungi</taxon>
        <taxon>Dikarya</taxon>
        <taxon>Ascomycota</taxon>
        <taxon>Pezizomycotina</taxon>
        <taxon>Sordariomycetes</taxon>
        <taxon>Hypocreomycetidae</taxon>
        <taxon>Hypocreales</taxon>
        <taxon>Cordycipitaceae</taxon>
        <taxon>Cordyceps</taxon>
    </lineage>
</organism>
<evidence type="ECO:0000259" key="8">
    <source>
        <dbReference type="PROSITE" id="PS50048"/>
    </source>
</evidence>
<dbReference type="GO" id="GO:0008270">
    <property type="term" value="F:zinc ion binding"/>
    <property type="evidence" value="ECO:0007669"/>
    <property type="project" value="InterPro"/>
</dbReference>
<keyword evidence="2" id="KW-0862">Zinc</keyword>
<dbReference type="PANTHER" id="PTHR36206:SF13">
    <property type="entry name" value="TRANSCRIPTIONAL REGULATORY PROTEIN MOC3"/>
    <property type="match status" value="1"/>
</dbReference>
<dbReference type="SMART" id="SM00066">
    <property type="entry name" value="GAL4"/>
    <property type="match status" value="1"/>
</dbReference>
<feature type="domain" description="Zn(2)-C6 fungal-type" evidence="8">
    <location>
        <begin position="34"/>
        <end position="64"/>
    </location>
</feature>
<sequence length="533" mass="60236">MANSGFRKTTGQADRSNPKTKSRQRQWAPKVKTGCAQCRARHIKCDESKPSCRRCAVSRLACDFRTSSPTLRLVPGMAVSVSPLPVRPTAEECELNHLFRTRLTLSFADEFNQDLWNVHIPLASQSQVPIWHASLAFAALWRYQMAKTGSDALFRQQMYQESLHQYSSTINCVVQLTRKPHLSAADKTSVLVANLLFLRWSMNQGDSKSATAIISSSVQLVHHWGIWDSNSAASPIPTNLIVLFFSKLGRFLHQSLLTSGHSPWQWEKGLAALQPRPFVSCTDACLELEMLWTGVRAVIEELPVRPSAKQLTRACDQQSRFRSAMSTWDAKFETLRKKACTSRSNRTRLAVLLVRQKLIHIILGVDIDRLETSWDAFHEDFERATLLAESVLVSGPDSRGKTIFAPMLAKSLHFMARVCRHPRLRRRIVDLLRPQLSMVRLLSSEQDYSPTQIQETIIAVEENGWAMMKLGRPECNCSFECVPDKYICGHHRVVTVDVHLRPGKASELCLRTRADIVHNRPGHIVFVAAPIIL</sequence>
<dbReference type="InterPro" id="IPR052360">
    <property type="entry name" value="Transcr_Regulatory_Proteins"/>
</dbReference>
<evidence type="ECO:0000313" key="10">
    <source>
        <dbReference type="Proteomes" id="UP000315783"/>
    </source>
</evidence>
<dbReference type="SUPFAM" id="SSF57701">
    <property type="entry name" value="Zn2/Cys6 DNA-binding domain"/>
    <property type="match status" value="1"/>
</dbReference>
<dbReference type="PROSITE" id="PS00463">
    <property type="entry name" value="ZN2_CY6_FUNGAL_1"/>
    <property type="match status" value="1"/>
</dbReference>
<keyword evidence="5" id="KW-0804">Transcription</keyword>
<dbReference type="Proteomes" id="UP000315783">
    <property type="component" value="Unassembled WGS sequence"/>
</dbReference>